<reference evidence="2 3" key="1">
    <citation type="submission" date="2015-05" db="EMBL/GenBank/DDBJ databases">
        <title>Genome sequence of Mycobacterium heraklionense Davo strain.</title>
        <authorList>
            <person name="Greninger A.L."/>
            <person name="Cunningham G."/>
            <person name="Miller S."/>
        </authorList>
    </citation>
    <scope>NUCLEOTIDE SEQUENCE [LARGE SCALE GENOMIC DNA]</scope>
    <source>
        <strain evidence="2 3">Davo</strain>
    </source>
</reference>
<keyword evidence="1" id="KW-0812">Transmembrane</keyword>
<accession>A0ABR5FKK3</accession>
<organism evidence="2 3">
    <name type="scientific">Mycolicibacter heraklionensis</name>
    <dbReference type="NCBI Taxonomy" id="512402"/>
    <lineage>
        <taxon>Bacteria</taxon>
        <taxon>Bacillati</taxon>
        <taxon>Actinomycetota</taxon>
        <taxon>Actinomycetes</taxon>
        <taxon>Mycobacteriales</taxon>
        <taxon>Mycobacteriaceae</taxon>
        <taxon>Mycolicibacter</taxon>
    </lineage>
</organism>
<keyword evidence="1" id="KW-1133">Transmembrane helix</keyword>
<evidence type="ECO:0000313" key="2">
    <source>
        <dbReference type="EMBL" id="KLO31566.1"/>
    </source>
</evidence>
<name>A0ABR5FKK3_9MYCO</name>
<gene>
    <name evidence="2" type="ORF">ABW16_01625</name>
</gene>
<evidence type="ECO:0000256" key="1">
    <source>
        <dbReference type="SAM" id="Phobius"/>
    </source>
</evidence>
<sequence length="194" mass="20703">MSDTETQLGATAYIAPAYTDRLGDYPPLERAWEDVDVVVGTETEAERQPLPRTLLGLLGFVAVGGLVLGAYVTGTRVERHVDVADLAPIIETTTVTEAPSAAEVINAQNDKLLDTVRSNQLPVSTEAAMTVVNARAFCDYLATGHRTLHDQDVFVQGLYPGFNSSDVGAFEGMAVGIMCPRFVPLYQPGADGTS</sequence>
<keyword evidence="3" id="KW-1185">Reference proteome</keyword>
<proteinExistence type="predicted"/>
<dbReference type="RefSeq" id="WP_047317352.1">
    <property type="nucleotide sequence ID" value="NZ_LDPO01000001.1"/>
</dbReference>
<protein>
    <recommendedName>
        <fullName evidence="4">DUF732 domain-containing protein</fullName>
    </recommendedName>
</protein>
<evidence type="ECO:0008006" key="4">
    <source>
        <dbReference type="Google" id="ProtNLM"/>
    </source>
</evidence>
<evidence type="ECO:0000313" key="3">
    <source>
        <dbReference type="Proteomes" id="UP000036464"/>
    </source>
</evidence>
<comment type="caution">
    <text evidence="2">The sequence shown here is derived from an EMBL/GenBank/DDBJ whole genome shotgun (WGS) entry which is preliminary data.</text>
</comment>
<feature type="transmembrane region" description="Helical" evidence="1">
    <location>
        <begin position="54"/>
        <end position="72"/>
    </location>
</feature>
<dbReference type="Proteomes" id="UP000036464">
    <property type="component" value="Unassembled WGS sequence"/>
</dbReference>
<dbReference type="EMBL" id="LDPO01000001">
    <property type="protein sequence ID" value="KLO31566.1"/>
    <property type="molecule type" value="Genomic_DNA"/>
</dbReference>
<keyword evidence="1" id="KW-0472">Membrane</keyword>